<dbReference type="EMBL" id="QMIF01000002">
    <property type="protein sequence ID" value="TVM35972.1"/>
    <property type="molecule type" value="Genomic_DNA"/>
</dbReference>
<sequence>MTQSANQVLLIEDSNVQAKIIQKQILALSNFETIICHTMEEAREALEASHRFFVAVVDLNLPDAPDGEVVDLTLENGVPTVVLTATFNEELRQQFIHKRVADYFFKGSIRDMDPMVRSLERLYKNRHMTVLVVDDGVVDRGMMRRGLEVQQFQVLEAENGAQAMQILAEHPEVQLIITDFNMPEMDGCELVMAVREHHKMDQLPIIGVSAAGSGPLTARFLKNGANDFLTKPFEVEEFSWRVNQCMEMVDVIAELKNCYENLG</sequence>
<feature type="modified residue" description="4-aspartylphosphate" evidence="3">
    <location>
        <position position="179"/>
    </location>
</feature>
<dbReference type="PROSITE" id="PS50110">
    <property type="entry name" value="RESPONSE_REGULATORY"/>
    <property type="match status" value="2"/>
</dbReference>
<evidence type="ECO:0000256" key="2">
    <source>
        <dbReference type="ARBA" id="ARBA00023012"/>
    </source>
</evidence>
<dbReference type="InterPro" id="IPR001789">
    <property type="entry name" value="Sig_transdc_resp-reg_receiver"/>
</dbReference>
<evidence type="ECO:0000259" key="4">
    <source>
        <dbReference type="PROSITE" id="PS50110"/>
    </source>
</evidence>
<reference evidence="5 8" key="2">
    <citation type="submission" date="2019-04" db="EMBL/GenBank/DDBJ databases">
        <title>Isolation and culture of sulfate reducing bacteria from the cold seep of the South China Sea.</title>
        <authorList>
            <person name="Sun C."/>
            <person name="Liu R."/>
        </authorList>
    </citation>
    <scope>NUCLEOTIDE SEQUENCE [LARGE SCALE GENOMIC DNA]</scope>
    <source>
        <strain evidence="5 8">CS1</strain>
    </source>
</reference>
<dbReference type="Pfam" id="PF00072">
    <property type="entry name" value="Response_reg"/>
    <property type="match status" value="1"/>
</dbReference>
<protein>
    <submittedName>
        <fullName evidence="6">Response regulator</fullName>
    </submittedName>
</protein>
<evidence type="ECO:0000256" key="1">
    <source>
        <dbReference type="ARBA" id="ARBA00022553"/>
    </source>
</evidence>
<reference evidence="6 7" key="1">
    <citation type="submission" date="2018-06" db="EMBL/GenBank/DDBJ databases">
        <title>Complete genome of Desulfovibrio marinus P48SEP.</title>
        <authorList>
            <person name="Crispim J.S."/>
            <person name="Vidigal P.M.P."/>
            <person name="Silva L.C.F."/>
            <person name="Araujo L.C."/>
            <person name="Laguardia C.N."/>
            <person name="Dias R.S."/>
            <person name="Sousa M.P."/>
            <person name="Paula S.O."/>
            <person name="Silva C."/>
        </authorList>
    </citation>
    <scope>NUCLEOTIDE SEQUENCE [LARGE SCALE GENOMIC DNA]</scope>
    <source>
        <strain evidence="6 7">P48SEP</strain>
    </source>
</reference>
<dbReference type="Gene3D" id="3.40.50.2300">
    <property type="match status" value="2"/>
</dbReference>
<accession>A0A6P1ZK73</accession>
<feature type="domain" description="Response regulatory" evidence="4">
    <location>
        <begin position="129"/>
        <end position="246"/>
    </location>
</feature>
<dbReference type="InterPro" id="IPR011006">
    <property type="entry name" value="CheY-like_superfamily"/>
</dbReference>
<dbReference type="PANTHER" id="PTHR44591:SF14">
    <property type="entry name" value="PROTEIN PILG"/>
    <property type="match status" value="1"/>
</dbReference>
<dbReference type="PROSITE" id="PS00723">
    <property type="entry name" value="POLYPRENYL_SYNTHASE_1"/>
    <property type="match status" value="1"/>
</dbReference>
<keyword evidence="2" id="KW-0902">Two-component regulatory system</keyword>
<name>A0A6P1ZK73_9BACT</name>
<evidence type="ECO:0000313" key="5">
    <source>
        <dbReference type="EMBL" id="QJT09912.1"/>
    </source>
</evidence>
<proteinExistence type="predicted"/>
<dbReference type="Proteomes" id="UP000503251">
    <property type="component" value="Chromosome"/>
</dbReference>
<keyword evidence="8" id="KW-1185">Reference proteome</keyword>
<evidence type="ECO:0000256" key="3">
    <source>
        <dbReference type="PROSITE-ProRule" id="PRU00169"/>
    </source>
</evidence>
<dbReference type="SMART" id="SM00448">
    <property type="entry name" value="REC"/>
    <property type="match status" value="2"/>
</dbReference>
<dbReference type="EMBL" id="CP039543">
    <property type="protein sequence ID" value="QJT09912.1"/>
    <property type="molecule type" value="Genomic_DNA"/>
</dbReference>
<feature type="modified residue" description="4-aspartylphosphate" evidence="3">
    <location>
        <position position="58"/>
    </location>
</feature>
<organism evidence="6 7">
    <name type="scientific">Oceanidesulfovibrio marinus</name>
    <dbReference type="NCBI Taxonomy" id="370038"/>
    <lineage>
        <taxon>Bacteria</taxon>
        <taxon>Pseudomonadati</taxon>
        <taxon>Thermodesulfobacteriota</taxon>
        <taxon>Desulfovibrionia</taxon>
        <taxon>Desulfovibrionales</taxon>
        <taxon>Desulfovibrionaceae</taxon>
        <taxon>Oceanidesulfovibrio</taxon>
    </lineage>
</organism>
<dbReference type="AlphaFoldDB" id="A0A6P1ZK73"/>
<evidence type="ECO:0000313" key="6">
    <source>
        <dbReference type="EMBL" id="TVM35972.1"/>
    </source>
</evidence>
<dbReference type="InterPro" id="IPR033749">
    <property type="entry name" value="Polyprenyl_synt_CS"/>
</dbReference>
<feature type="domain" description="Response regulatory" evidence="4">
    <location>
        <begin position="7"/>
        <end position="121"/>
    </location>
</feature>
<evidence type="ECO:0000313" key="7">
    <source>
        <dbReference type="Proteomes" id="UP000434052"/>
    </source>
</evidence>
<dbReference type="Proteomes" id="UP000434052">
    <property type="component" value="Unassembled WGS sequence"/>
</dbReference>
<keyword evidence="1 3" id="KW-0597">Phosphoprotein</keyword>
<dbReference type="RefSeq" id="WP_144234303.1">
    <property type="nucleotide sequence ID" value="NZ_CP039543.1"/>
</dbReference>
<dbReference type="SUPFAM" id="SSF52172">
    <property type="entry name" value="CheY-like"/>
    <property type="match status" value="2"/>
</dbReference>
<dbReference type="PANTHER" id="PTHR44591">
    <property type="entry name" value="STRESS RESPONSE REGULATOR PROTEIN 1"/>
    <property type="match status" value="1"/>
</dbReference>
<dbReference type="OrthoDB" id="9778432at2"/>
<gene>
    <name evidence="6" type="ORF">DQK91_04805</name>
    <name evidence="5" type="ORF">E8L03_13630</name>
</gene>
<dbReference type="GO" id="GO:0000160">
    <property type="term" value="P:phosphorelay signal transduction system"/>
    <property type="evidence" value="ECO:0007669"/>
    <property type="project" value="InterPro"/>
</dbReference>
<evidence type="ECO:0000313" key="8">
    <source>
        <dbReference type="Proteomes" id="UP000503251"/>
    </source>
</evidence>
<dbReference type="InterPro" id="IPR050595">
    <property type="entry name" value="Bact_response_regulator"/>
</dbReference>